<evidence type="ECO:0000256" key="5">
    <source>
        <dbReference type="ARBA" id="ARBA00048200"/>
    </source>
</evidence>
<comment type="caution">
    <text evidence="8">The sequence shown here is derived from an EMBL/GenBank/DDBJ whole genome shotgun (WGS) entry which is preliminary data.</text>
</comment>
<comment type="catalytic activity">
    <reaction evidence="5 6">
        <text>dTDP-beta-L-rhamnose + NADP(+) = dTDP-4-dehydro-beta-L-rhamnose + NADPH + H(+)</text>
        <dbReference type="Rhea" id="RHEA:21796"/>
        <dbReference type="ChEBI" id="CHEBI:15378"/>
        <dbReference type="ChEBI" id="CHEBI:57510"/>
        <dbReference type="ChEBI" id="CHEBI:57783"/>
        <dbReference type="ChEBI" id="CHEBI:58349"/>
        <dbReference type="ChEBI" id="CHEBI:62830"/>
        <dbReference type="EC" id="1.1.1.133"/>
    </reaction>
</comment>
<dbReference type="InterPro" id="IPR005913">
    <property type="entry name" value="dTDP_dehydrorham_reduct"/>
</dbReference>
<dbReference type="PANTHER" id="PTHR10491">
    <property type="entry name" value="DTDP-4-DEHYDRORHAMNOSE REDUCTASE"/>
    <property type="match status" value="1"/>
</dbReference>
<keyword evidence="6" id="KW-0521">NADP</keyword>
<feature type="domain" description="RmlD-like substrate binding" evidence="7">
    <location>
        <begin position="7"/>
        <end position="288"/>
    </location>
</feature>
<name>A0A0D6Q7P7_KOMXY</name>
<protein>
    <recommendedName>
        <fullName evidence="4 6">dTDP-4-dehydrorhamnose reductase</fullName>
        <ecNumber evidence="3 6">1.1.1.133</ecNumber>
    </recommendedName>
</protein>
<dbReference type="NCBIfam" id="TIGR01214">
    <property type="entry name" value="rmlD"/>
    <property type="match status" value="1"/>
</dbReference>
<evidence type="ECO:0000313" key="9">
    <source>
        <dbReference type="Proteomes" id="UP000032683"/>
    </source>
</evidence>
<dbReference type="Pfam" id="PF04321">
    <property type="entry name" value="RmlD_sub_bind"/>
    <property type="match status" value="1"/>
</dbReference>
<comment type="function">
    <text evidence="6">Catalyzes the reduction of dTDP-6-deoxy-L-lyxo-4-hexulose to yield dTDP-L-rhamnose.</text>
</comment>
<dbReference type="InterPro" id="IPR029903">
    <property type="entry name" value="RmlD-like-bd"/>
</dbReference>
<dbReference type="InterPro" id="IPR036291">
    <property type="entry name" value="NAD(P)-bd_dom_sf"/>
</dbReference>
<dbReference type="AlphaFoldDB" id="A0A0D6Q7P7"/>
<evidence type="ECO:0000313" key="8">
    <source>
        <dbReference type="EMBL" id="GAN99572.1"/>
    </source>
</evidence>
<dbReference type="PANTHER" id="PTHR10491:SF4">
    <property type="entry name" value="METHIONINE ADENOSYLTRANSFERASE 2 SUBUNIT BETA"/>
    <property type="match status" value="1"/>
</dbReference>
<evidence type="ECO:0000256" key="6">
    <source>
        <dbReference type="RuleBase" id="RU364082"/>
    </source>
</evidence>
<dbReference type="UniPathway" id="UPA00124"/>
<dbReference type="CDD" id="cd05254">
    <property type="entry name" value="dTDP_HR_like_SDR_e"/>
    <property type="match status" value="1"/>
</dbReference>
<dbReference type="RefSeq" id="WP_048856157.1">
    <property type="nucleotide sequence ID" value="NZ_BANJ01000023.1"/>
</dbReference>
<proteinExistence type="inferred from homology"/>
<comment type="pathway">
    <text evidence="1 6">Carbohydrate biosynthesis; dTDP-L-rhamnose biosynthesis.</text>
</comment>
<comment type="similarity">
    <text evidence="2 6">Belongs to the dTDP-4-dehydrorhamnose reductase family.</text>
</comment>
<dbReference type="Gene3D" id="3.40.50.720">
    <property type="entry name" value="NAD(P)-binding Rossmann-like Domain"/>
    <property type="match status" value="1"/>
</dbReference>
<sequence>MLHNPSILVTGGHGQLATALAGHEGVMRVGRPDFDFDRPGTIDQIMAENTPEFVVNAAAWTAVDAAETDVEGAARANHAGPARLAAACRARGIPLIHISTDYVFSGDKGSPYMETDPVDPRSVYGSTKAAGEQAVLAAQPDSIILRTAWVYSPYNRNFVRTMVEAAARRPTLRVVSDQIGNPTSADALAQTIMHIIRQIRETGWKSDYAGIYHAAGQGATSWYDLACAAVAAAARHGNPQPVMEPITTADWPTPARRPADARLDCTRLQETFGHAPGPWQPEVERVAELIVSQQG</sequence>
<dbReference type="Gene3D" id="3.90.25.10">
    <property type="entry name" value="UDP-galactose 4-epimerase, domain 1"/>
    <property type="match status" value="1"/>
</dbReference>
<dbReference type="SUPFAM" id="SSF51735">
    <property type="entry name" value="NAD(P)-binding Rossmann-fold domains"/>
    <property type="match status" value="1"/>
</dbReference>
<dbReference type="GO" id="GO:0019305">
    <property type="term" value="P:dTDP-rhamnose biosynthetic process"/>
    <property type="evidence" value="ECO:0007669"/>
    <property type="project" value="UniProtKB-UniPathway"/>
</dbReference>
<evidence type="ECO:0000259" key="7">
    <source>
        <dbReference type="Pfam" id="PF04321"/>
    </source>
</evidence>
<organism evidence="8 9">
    <name type="scientific">Komagataeibacter xylinus NBRC 13693</name>
    <dbReference type="NCBI Taxonomy" id="1234668"/>
    <lineage>
        <taxon>Bacteria</taxon>
        <taxon>Pseudomonadati</taxon>
        <taxon>Pseudomonadota</taxon>
        <taxon>Alphaproteobacteria</taxon>
        <taxon>Acetobacterales</taxon>
        <taxon>Acetobacteraceae</taxon>
        <taxon>Komagataeibacter</taxon>
    </lineage>
</organism>
<comment type="cofactor">
    <cofactor evidence="6">
        <name>Mg(2+)</name>
        <dbReference type="ChEBI" id="CHEBI:18420"/>
    </cofactor>
    <text evidence="6">Binds 1 Mg(2+) ion per monomer.</text>
</comment>
<dbReference type="EMBL" id="BANJ01000023">
    <property type="protein sequence ID" value="GAN99572.1"/>
    <property type="molecule type" value="Genomic_DNA"/>
</dbReference>
<dbReference type="Proteomes" id="UP000032683">
    <property type="component" value="Unassembled WGS sequence"/>
</dbReference>
<evidence type="ECO:0000256" key="3">
    <source>
        <dbReference type="ARBA" id="ARBA00012929"/>
    </source>
</evidence>
<dbReference type="GO" id="GO:0008831">
    <property type="term" value="F:dTDP-4-dehydrorhamnose reductase activity"/>
    <property type="evidence" value="ECO:0007669"/>
    <property type="project" value="UniProtKB-EC"/>
</dbReference>
<evidence type="ECO:0000256" key="2">
    <source>
        <dbReference type="ARBA" id="ARBA00010944"/>
    </source>
</evidence>
<keyword evidence="6" id="KW-0560">Oxidoreductase</keyword>
<evidence type="ECO:0000256" key="1">
    <source>
        <dbReference type="ARBA" id="ARBA00004781"/>
    </source>
</evidence>
<gene>
    <name evidence="8" type="ORF">Gxy13693_023_044</name>
</gene>
<evidence type="ECO:0000256" key="4">
    <source>
        <dbReference type="ARBA" id="ARBA00017099"/>
    </source>
</evidence>
<dbReference type="EC" id="1.1.1.133" evidence="3 6"/>
<reference evidence="8 9" key="1">
    <citation type="submission" date="2012-11" db="EMBL/GenBank/DDBJ databases">
        <title>Whole genome sequence of Gluconacetobacter xylinus NBRC 13693.</title>
        <authorList>
            <person name="Azuma Y."/>
            <person name="Higashiura N."/>
            <person name="Hirakawa H."/>
            <person name="Matsushita K."/>
        </authorList>
    </citation>
    <scope>NUCLEOTIDE SEQUENCE [LARGE SCALE GENOMIC DNA]</scope>
    <source>
        <strain evidence="8 9">NBRC 13693</strain>
    </source>
</reference>
<accession>A0A0D6Q7P7</accession>